<dbReference type="InterPro" id="IPR021321">
    <property type="entry name" value="DUF2922"/>
</dbReference>
<comment type="caution">
    <text evidence="1">The sequence shown here is derived from an EMBL/GenBank/DDBJ whole genome shotgun (WGS) entry which is preliminary data.</text>
</comment>
<proteinExistence type="predicted"/>
<dbReference type="OrthoDB" id="9990405at2"/>
<dbReference type="Pfam" id="PF11148">
    <property type="entry name" value="DUF2922"/>
    <property type="match status" value="1"/>
</dbReference>
<dbReference type="Proteomes" id="UP000441717">
    <property type="component" value="Unassembled WGS sequence"/>
</dbReference>
<accession>A0A6N7IQU3</accession>
<evidence type="ECO:0000313" key="2">
    <source>
        <dbReference type="Proteomes" id="UP000441717"/>
    </source>
</evidence>
<reference evidence="1 2" key="1">
    <citation type="submission" date="2019-10" db="EMBL/GenBank/DDBJ databases">
        <title>Comparative genomics of sulfur disproportionating microorganisms.</title>
        <authorList>
            <person name="Ward L.M."/>
            <person name="Bertran E."/>
            <person name="Johnston D."/>
        </authorList>
    </citation>
    <scope>NUCLEOTIDE SEQUENCE [LARGE SCALE GENOMIC DNA]</scope>
    <source>
        <strain evidence="1 2">DSM 14055</strain>
    </source>
</reference>
<name>A0A6N7IQU3_9FIRM</name>
<evidence type="ECO:0000313" key="1">
    <source>
        <dbReference type="EMBL" id="MQL52414.1"/>
    </source>
</evidence>
<dbReference type="EMBL" id="WHYR01000021">
    <property type="protein sequence ID" value="MQL52414.1"/>
    <property type="molecule type" value="Genomic_DNA"/>
</dbReference>
<dbReference type="AlphaFoldDB" id="A0A6N7IQU3"/>
<dbReference type="RefSeq" id="WP_152946487.1">
    <property type="nucleotide sequence ID" value="NZ_WHYR01000021.1"/>
</dbReference>
<keyword evidence="2" id="KW-1185">Reference proteome</keyword>
<organism evidence="1 2">
    <name type="scientific">Desulfofundulus thermobenzoicus</name>
    <dbReference type="NCBI Taxonomy" id="29376"/>
    <lineage>
        <taxon>Bacteria</taxon>
        <taxon>Bacillati</taxon>
        <taxon>Bacillota</taxon>
        <taxon>Clostridia</taxon>
        <taxon>Eubacteriales</taxon>
        <taxon>Peptococcaceae</taxon>
        <taxon>Desulfofundulus</taxon>
    </lineage>
</organism>
<sequence>MTYLRLTFQVSDGTRKTLRVPDPKDDITKEQIQQGAQAIINANVFYPALTELVDSDVVVVTDLV</sequence>
<protein>
    <submittedName>
        <fullName evidence="1">DUF2922 family protein</fullName>
    </submittedName>
</protein>
<gene>
    <name evidence="1" type="ORF">GFC01_09085</name>
</gene>